<evidence type="ECO:0000313" key="2">
    <source>
        <dbReference type="Proteomes" id="UP000026962"/>
    </source>
</evidence>
<name>A0A0E0JT35_ORYPU</name>
<evidence type="ECO:0000313" key="1">
    <source>
        <dbReference type="EnsemblPlants" id="OPUNC01G41530.1"/>
    </source>
</evidence>
<dbReference type="Proteomes" id="UP000026962">
    <property type="component" value="Chromosome 1"/>
</dbReference>
<dbReference type="EnsemblPlants" id="OPUNC01G41530.1">
    <property type="protein sequence ID" value="OPUNC01G41530.1"/>
    <property type="gene ID" value="OPUNC01G41530"/>
</dbReference>
<organism evidence="1">
    <name type="scientific">Oryza punctata</name>
    <name type="common">Red rice</name>
    <dbReference type="NCBI Taxonomy" id="4537"/>
    <lineage>
        <taxon>Eukaryota</taxon>
        <taxon>Viridiplantae</taxon>
        <taxon>Streptophyta</taxon>
        <taxon>Embryophyta</taxon>
        <taxon>Tracheophyta</taxon>
        <taxon>Spermatophyta</taxon>
        <taxon>Magnoliopsida</taxon>
        <taxon>Liliopsida</taxon>
        <taxon>Poales</taxon>
        <taxon>Poaceae</taxon>
        <taxon>BOP clade</taxon>
        <taxon>Oryzoideae</taxon>
        <taxon>Oryzeae</taxon>
        <taxon>Oryzinae</taxon>
        <taxon>Oryza</taxon>
    </lineage>
</organism>
<dbReference type="AlphaFoldDB" id="A0A0E0JT35"/>
<dbReference type="HOGENOM" id="CLU_1374173_0_0_1"/>
<accession>A0A0E0JT35</accession>
<keyword evidence="2" id="KW-1185">Reference proteome</keyword>
<proteinExistence type="predicted"/>
<sequence>MAPAAEVSAKDPMEDVHHAGADGFQARTCGVDGDGFGSAAPSDLNHLPQMVGSASRKEGRPDQMGSASFVLHFCKQCCSVTSSRVVKVAIDRVRQAAATDCRPGDRRGPLLSGRRRWPGMEAFDTAAASPSSMFGRPALFPSSTVLIESCRNCVQRLIAIDLETHIWPSAWLPHSSDKQDIGRSQNASNSCRADFLCTL</sequence>
<protein>
    <submittedName>
        <fullName evidence="1">Uncharacterized protein</fullName>
    </submittedName>
</protein>
<reference evidence="1" key="1">
    <citation type="submission" date="2015-04" db="UniProtKB">
        <authorList>
            <consortium name="EnsemblPlants"/>
        </authorList>
    </citation>
    <scope>IDENTIFICATION</scope>
</reference>
<dbReference type="Gramene" id="OPUNC01G41530.1">
    <property type="protein sequence ID" value="OPUNC01G41530.1"/>
    <property type="gene ID" value="OPUNC01G41530"/>
</dbReference>
<reference evidence="1" key="2">
    <citation type="submission" date="2018-05" db="EMBL/GenBank/DDBJ databases">
        <title>OpunRS2 (Oryza punctata Reference Sequence Version 2).</title>
        <authorList>
            <person name="Zhang J."/>
            <person name="Kudrna D."/>
            <person name="Lee S."/>
            <person name="Talag J."/>
            <person name="Welchert J."/>
            <person name="Wing R.A."/>
        </authorList>
    </citation>
    <scope>NUCLEOTIDE SEQUENCE [LARGE SCALE GENOMIC DNA]</scope>
</reference>